<keyword evidence="2" id="KW-1185">Reference proteome</keyword>
<evidence type="ECO:0000313" key="1">
    <source>
        <dbReference type="EMBL" id="CAH3153455.1"/>
    </source>
</evidence>
<protein>
    <submittedName>
        <fullName evidence="1">Uncharacterized protein</fullName>
    </submittedName>
</protein>
<name>A0ABN8PYJ6_9CNID</name>
<reference evidence="1 2" key="1">
    <citation type="submission" date="2022-05" db="EMBL/GenBank/DDBJ databases">
        <authorList>
            <consortium name="Genoscope - CEA"/>
            <person name="William W."/>
        </authorList>
    </citation>
    <scope>NUCLEOTIDE SEQUENCE [LARGE SCALE GENOMIC DNA]</scope>
</reference>
<dbReference type="Proteomes" id="UP001159405">
    <property type="component" value="Unassembled WGS sequence"/>
</dbReference>
<sequence>MATAKIVVWVMNDAKNKRTFKKFQIDQFPVMGVAETTQKRVETYAEHLGFSEAAKAEIGYVGYSNQKFKVVSDNDLEIALGSGGFHKDNIPVLYICRKEEQAGKRTVHNVEEISR</sequence>
<dbReference type="EMBL" id="CALNXK010000096">
    <property type="protein sequence ID" value="CAH3153455.1"/>
    <property type="molecule type" value="Genomic_DNA"/>
</dbReference>
<organism evidence="1 2">
    <name type="scientific">Porites lobata</name>
    <dbReference type="NCBI Taxonomy" id="104759"/>
    <lineage>
        <taxon>Eukaryota</taxon>
        <taxon>Metazoa</taxon>
        <taxon>Cnidaria</taxon>
        <taxon>Anthozoa</taxon>
        <taxon>Hexacorallia</taxon>
        <taxon>Scleractinia</taxon>
        <taxon>Fungiina</taxon>
        <taxon>Poritidae</taxon>
        <taxon>Porites</taxon>
    </lineage>
</organism>
<gene>
    <name evidence="1" type="ORF">PLOB_00049604</name>
</gene>
<accession>A0ABN8PYJ6</accession>
<comment type="caution">
    <text evidence="1">The sequence shown here is derived from an EMBL/GenBank/DDBJ whole genome shotgun (WGS) entry which is preliminary data.</text>
</comment>
<evidence type="ECO:0000313" key="2">
    <source>
        <dbReference type="Proteomes" id="UP001159405"/>
    </source>
</evidence>
<proteinExistence type="predicted"/>